<comment type="caution">
    <text evidence="3">The sequence shown here is derived from an EMBL/GenBank/DDBJ whole genome shotgun (WGS) entry which is preliminary data.</text>
</comment>
<evidence type="ECO:0000259" key="2">
    <source>
        <dbReference type="Pfam" id="PF09832"/>
    </source>
</evidence>
<dbReference type="AlphaFoldDB" id="A0AA42I447"/>
<dbReference type="Pfam" id="PF09832">
    <property type="entry name" value="DUF2059"/>
    <property type="match status" value="1"/>
</dbReference>
<keyword evidence="1" id="KW-0732">Signal</keyword>
<dbReference type="Proteomes" id="UP001159329">
    <property type="component" value="Unassembled WGS sequence"/>
</dbReference>
<name>A0AA42I447_9GAMM</name>
<organism evidence="3 4">
    <name type="scientific">Acinetobacter courvalinii</name>
    <dbReference type="NCBI Taxonomy" id="280147"/>
    <lineage>
        <taxon>Bacteria</taxon>
        <taxon>Pseudomonadati</taxon>
        <taxon>Pseudomonadota</taxon>
        <taxon>Gammaproteobacteria</taxon>
        <taxon>Moraxellales</taxon>
        <taxon>Moraxellaceae</taxon>
        <taxon>Acinetobacter</taxon>
    </lineage>
</organism>
<accession>A0AA42I447</accession>
<dbReference type="EMBL" id="JAOEEO010000001">
    <property type="protein sequence ID" value="MDH0562144.1"/>
    <property type="molecule type" value="Genomic_DNA"/>
</dbReference>
<reference evidence="3" key="1">
    <citation type="submission" date="2022-09" db="EMBL/GenBank/DDBJ databases">
        <title>Intensive care unit water sources are persistently colonized with multi-drug resistant bacteria and are the site of extensive horizontal gene transfer of antibiotic resistance genes.</title>
        <authorList>
            <person name="Diorio-Toth L."/>
        </authorList>
    </citation>
    <scope>NUCLEOTIDE SEQUENCE</scope>
    <source>
        <strain evidence="3">GD04005</strain>
    </source>
</reference>
<evidence type="ECO:0000313" key="3">
    <source>
        <dbReference type="EMBL" id="MDH0562144.1"/>
    </source>
</evidence>
<feature type="signal peptide" evidence="1">
    <location>
        <begin position="1"/>
        <end position="20"/>
    </location>
</feature>
<feature type="chain" id="PRO_5041413292" evidence="1">
    <location>
        <begin position="21"/>
        <end position="165"/>
    </location>
</feature>
<gene>
    <name evidence="3" type="ORF">N7644_00430</name>
</gene>
<sequence>MKKLFITFILGTVISIPAFAQPASKDSIKQLLKITKSAQFLGQMSPQISNMMHSSIEKFTQGKQLTTKQELALVNYSQELGKIMQEQLTWAKLEPEMIKIYAEEFTQEEIDGMIQFYKTPVGQSTIDKMPIVMQKSMQVGYKQMDAITPKIMQAAEKFAKEMQAE</sequence>
<evidence type="ECO:0000313" key="4">
    <source>
        <dbReference type="Proteomes" id="UP001159329"/>
    </source>
</evidence>
<dbReference type="RefSeq" id="WP_279694044.1">
    <property type="nucleotide sequence ID" value="NZ_JAOEEO010000001.1"/>
</dbReference>
<proteinExistence type="predicted"/>
<evidence type="ECO:0000256" key="1">
    <source>
        <dbReference type="SAM" id="SignalP"/>
    </source>
</evidence>
<dbReference type="InterPro" id="IPR018637">
    <property type="entry name" value="DUF2059"/>
</dbReference>
<feature type="domain" description="DUF2059" evidence="2">
    <location>
        <begin position="92"/>
        <end position="149"/>
    </location>
</feature>
<protein>
    <submittedName>
        <fullName evidence="3">DUF2059 domain-containing protein</fullName>
    </submittedName>
</protein>